<proteinExistence type="inferred from homology"/>
<comment type="caution">
    <text evidence="5">The sequence shown here is derived from an EMBL/GenBank/DDBJ whole genome shotgun (WGS) entry which is preliminary data.</text>
</comment>
<dbReference type="PANTHER" id="PTHR10794:SF63">
    <property type="entry name" value="ALPHA_BETA HYDROLASE 1, ISOFORM A"/>
    <property type="match status" value="1"/>
</dbReference>
<reference evidence="5" key="1">
    <citation type="submission" date="2021-02" db="EMBL/GenBank/DDBJ databases">
        <authorList>
            <person name="Nowell W R."/>
        </authorList>
    </citation>
    <scope>NUCLEOTIDE SEQUENCE</scope>
</reference>
<dbReference type="EMBL" id="CAJNOR010005216">
    <property type="protein sequence ID" value="CAF1551830.1"/>
    <property type="molecule type" value="Genomic_DNA"/>
</dbReference>
<sequence length="389" mass="44465">MWLYTDFDYKTFLLYTPFTVVLTGLLWRIFKRYPSTIIMQPTRENQYLISQCPSLVEYRPTPWIFNGHMMTVFGVLFRPLLSMSFERVLLSVDAEGGTIAVDWHRQPRPRQPILLILHGLTGGSDNEYIRWMISYASSKLDLCCVVTHARGCGKSKLTSPKSFNASNTDHVRASLKNIRSRVGDETPIFAVGYSLGAGILAKFLGEEGSGCSLQGAIVCCASFDMLLSAKNLERWLYIHIYNRRLTNNLIRYIQQHEDHFVRHDSDINLNLQTAYRSRTVREFDKNVIVPMHGFRDVEHYYSEASSHEWIKYIRIPTLILSAADDPICPIDGLPVKEVLNNASIIAVKTLEGGHVSYLQGWWPKSFSYDNIVVGEYIQALLKQMNYGCS</sequence>
<evidence type="ECO:0000259" key="4">
    <source>
        <dbReference type="Pfam" id="PF00561"/>
    </source>
</evidence>
<dbReference type="Gene3D" id="3.40.50.1820">
    <property type="entry name" value="alpha/beta hydrolase"/>
    <property type="match status" value="1"/>
</dbReference>
<keyword evidence="3" id="KW-0812">Transmembrane</keyword>
<evidence type="ECO:0000313" key="6">
    <source>
        <dbReference type="Proteomes" id="UP000663828"/>
    </source>
</evidence>
<keyword evidence="3" id="KW-1133">Transmembrane helix</keyword>
<protein>
    <recommendedName>
        <fullName evidence="4">AB hydrolase-1 domain-containing protein</fullName>
    </recommendedName>
</protein>
<dbReference type="GO" id="GO:0034338">
    <property type="term" value="F:short-chain carboxylesterase activity"/>
    <property type="evidence" value="ECO:0007669"/>
    <property type="project" value="TreeGrafter"/>
</dbReference>
<evidence type="ECO:0000256" key="2">
    <source>
        <dbReference type="PIRSR" id="PIRSR005211-1"/>
    </source>
</evidence>
<dbReference type="PIRSF" id="PIRSF005211">
    <property type="entry name" value="Ab_hydro_YheT"/>
    <property type="match status" value="1"/>
</dbReference>
<evidence type="ECO:0000313" key="5">
    <source>
        <dbReference type="EMBL" id="CAF1551830.1"/>
    </source>
</evidence>
<organism evidence="5 6">
    <name type="scientific">Adineta ricciae</name>
    <name type="common">Rotifer</name>
    <dbReference type="NCBI Taxonomy" id="249248"/>
    <lineage>
        <taxon>Eukaryota</taxon>
        <taxon>Metazoa</taxon>
        <taxon>Spiralia</taxon>
        <taxon>Gnathifera</taxon>
        <taxon>Rotifera</taxon>
        <taxon>Eurotatoria</taxon>
        <taxon>Bdelloidea</taxon>
        <taxon>Adinetida</taxon>
        <taxon>Adinetidae</taxon>
        <taxon>Adineta</taxon>
    </lineage>
</organism>
<keyword evidence="6" id="KW-1185">Reference proteome</keyword>
<feature type="active site" description="Charge relay system" evidence="2">
    <location>
        <position position="354"/>
    </location>
</feature>
<dbReference type="SUPFAM" id="SSF53474">
    <property type="entry name" value="alpha/beta-Hydrolases"/>
    <property type="match status" value="1"/>
</dbReference>
<name>A0A815X5V5_ADIRI</name>
<keyword evidence="3" id="KW-0472">Membrane</keyword>
<dbReference type="GO" id="GO:0047372">
    <property type="term" value="F:monoacylglycerol lipase activity"/>
    <property type="evidence" value="ECO:0007669"/>
    <property type="project" value="TreeGrafter"/>
</dbReference>
<dbReference type="PANTHER" id="PTHR10794">
    <property type="entry name" value="ABHYDROLASE DOMAIN-CONTAINING PROTEIN"/>
    <property type="match status" value="1"/>
</dbReference>
<comment type="similarity">
    <text evidence="1">Belongs to the AB hydrolase superfamily. AB hydrolase 4 family.</text>
</comment>
<dbReference type="Proteomes" id="UP000663828">
    <property type="component" value="Unassembled WGS sequence"/>
</dbReference>
<dbReference type="InterPro" id="IPR050960">
    <property type="entry name" value="AB_hydrolase_4_sf"/>
</dbReference>
<dbReference type="InterPro" id="IPR012020">
    <property type="entry name" value="ABHD4"/>
</dbReference>
<evidence type="ECO:0000256" key="3">
    <source>
        <dbReference type="SAM" id="Phobius"/>
    </source>
</evidence>
<evidence type="ECO:0000256" key="1">
    <source>
        <dbReference type="ARBA" id="ARBA00010884"/>
    </source>
</evidence>
<feature type="transmembrane region" description="Helical" evidence="3">
    <location>
        <begin position="12"/>
        <end position="30"/>
    </location>
</feature>
<dbReference type="InterPro" id="IPR000073">
    <property type="entry name" value="AB_hydrolase_1"/>
</dbReference>
<dbReference type="AlphaFoldDB" id="A0A815X5V5"/>
<dbReference type="InterPro" id="IPR029058">
    <property type="entry name" value="AB_hydrolase_fold"/>
</dbReference>
<accession>A0A815X5V5</accession>
<feature type="active site" description="Charge relay system" evidence="2">
    <location>
        <position position="325"/>
    </location>
</feature>
<gene>
    <name evidence="5" type="ORF">XAT740_LOCUS42956</name>
</gene>
<dbReference type="Pfam" id="PF00561">
    <property type="entry name" value="Abhydrolase_1"/>
    <property type="match status" value="1"/>
</dbReference>
<feature type="active site" description="Charge relay system" evidence="2">
    <location>
        <position position="194"/>
    </location>
</feature>
<feature type="domain" description="AB hydrolase-1" evidence="4">
    <location>
        <begin position="112"/>
        <end position="335"/>
    </location>
</feature>